<dbReference type="PANTHER" id="PTHR18968">
    <property type="entry name" value="THIAMINE PYROPHOSPHATE ENZYMES"/>
    <property type="match status" value="1"/>
</dbReference>
<dbReference type="GO" id="GO:0009099">
    <property type="term" value="P:L-valine biosynthetic process"/>
    <property type="evidence" value="ECO:0007669"/>
    <property type="project" value="TreeGrafter"/>
</dbReference>
<dbReference type="GO" id="GO:0003984">
    <property type="term" value="F:acetolactate synthase activity"/>
    <property type="evidence" value="ECO:0007669"/>
    <property type="project" value="TreeGrafter"/>
</dbReference>
<keyword evidence="2 3" id="KW-0786">Thiamine pyrophosphate</keyword>
<dbReference type="InterPro" id="IPR029061">
    <property type="entry name" value="THDP-binding"/>
</dbReference>
<feature type="domain" description="Thiamine pyrophosphate enzyme central" evidence="4">
    <location>
        <begin position="202"/>
        <end position="328"/>
    </location>
</feature>
<evidence type="ECO:0000256" key="3">
    <source>
        <dbReference type="RuleBase" id="RU362132"/>
    </source>
</evidence>
<dbReference type="GO" id="GO:0000287">
    <property type="term" value="F:magnesium ion binding"/>
    <property type="evidence" value="ECO:0007669"/>
    <property type="project" value="InterPro"/>
</dbReference>
<comment type="caution">
    <text evidence="7">The sequence shown here is derived from an EMBL/GenBank/DDBJ whole genome shotgun (WGS) entry which is preliminary data.</text>
</comment>
<dbReference type="CDD" id="cd07035">
    <property type="entry name" value="TPP_PYR_POX_like"/>
    <property type="match status" value="1"/>
</dbReference>
<name>A0A938B2W7_UNCTE</name>
<dbReference type="GO" id="GO:0005948">
    <property type="term" value="C:acetolactate synthase complex"/>
    <property type="evidence" value="ECO:0007669"/>
    <property type="project" value="TreeGrafter"/>
</dbReference>
<feature type="domain" description="Thiamine pyrophosphate enzyme N-terminal TPP-binding" evidence="6">
    <location>
        <begin position="9"/>
        <end position="113"/>
    </location>
</feature>
<dbReference type="InterPro" id="IPR029035">
    <property type="entry name" value="DHS-like_NAD/FAD-binding_dom"/>
</dbReference>
<dbReference type="GO" id="GO:0009097">
    <property type="term" value="P:isoleucine biosynthetic process"/>
    <property type="evidence" value="ECO:0007669"/>
    <property type="project" value="TreeGrafter"/>
</dbReference>
<evidence type="ECO:0000313" key="8">
    <source>
        <dbReference type="Proteomes" id="UP000712673"/>
    </source>
</evidence>
<dbReference type="PANTHER" id="PTHR18968:SF13">
    <property type="entry name" value="ACETOLACTATE SYNTHASE CATALYTIC SUBUNIT, MITOCHONDRIAL"/>
    <property type="match status" value="1"/>
</dbReference>
<dbReference type="InterPro" id="IPR012001">
    <property type="entry name" value="Thiamin_PyroP_enz_TPP-bd_dom"/>
</dbReference>
<dbReference type="InterPro" id="IPR012000">
    <property type="entry name" value="Thiamin_PyroP_enz_cen_dom"/>
</dbReference>
<comment type="similarity">
    <text evidence="1 3">Belongs to the TPP enzyme family.</text>
</comment>
<dbReference type="GO" id="GO:0050660">
    <property type="term" value="F:flavin adenine dinucleotide binding"/>
    <property type="evidence" value="ECO:0007669"/>
    <property type="project" value="TreeGrafter"/>
</dbReference>
<dbReference type="EMBL" id="VGLS01000106">
    <property type="protein sequence ID" value="MBM3223185.1"/>
    <property type="molecule type" value="Genomic_DNA"/>
</dbReference>
<evidence type="ECO:0000259" key="5">
    <source>
        <dbReference type="Pfam" id="PF02775"/>
    </source>
</evidence>
<evidence type="ECO:0000256" key="2">
    <source>
        <dbReference type="ARBA" id="ARBA00023052"/>
    </source>
</evidence>
<dbReference type="SUPFAM" id="SSF52518">
    <property type="entry name" value="Thiamin diphosphate-binding fold (THDP-binding)"/>
    <property type="match status" value="2"/>
</dbReference>
<feature type="domain" description="Thiamine pyrophosphate enzyme TPP-binding" evidence="5">
    <location>
        <begin position="417"/>
        <end position="551"/>
    </location>
</feature>
<organism evidence="7 8">
    <name type="scientific">Tectimicrobiota bacterium</name>
    <dbReference type="NCBI Taxonomy" id="2528274"/>
    <lineage>
        <taxon>Bacteria</taxon>
        <taxon>Pseudomonadati</taxon>
        <taxon>Nitrospinota/Tectimicrobiota group</taxon>
        <taxon>Candidatus Tectimicrobiota</taxon>
    </lineage>
</organism>
<dbReference type="InterPro" id="IPR045229">
    <property type="entry name" value="TPP_enz"/>
</dbReference>
<accession>A0A938B2W7</accession>
<dbReference type="Pfam" id="PF02775">
    <property type="entry name" value="TPP_enzyme_C"/>
    <property type="match status" value="1"/>
</dbReference>
<sequence>MARKTVVGTGGELMVHQLLAQGVDYAFTNTGSAEAGFFNGLLAVPGVQPILLLMEPLVLSAADGYGKIAGKPAFVNIHLAAGTRQGSGQLQNAYFDGTPMVVTAAMRDTGSFADHVTLGSSGGFSQMGVVEDITKRRWEVWDARGIPTVTRRAFQEAMTLPTAPVYIAYTSQALDTPGVEAVIQSGAAPTMGRLPEEGVLRSIFDALLNAENPLLVCGNDIRYAHAERDIIELAERLALPVATGMFDYGSFPVHHPNYIGAVDTLSEEPYDVVCCVGYRQSGRGGPVDLRFSKAGMVIGMGHDHTKLGNTFPLDMSVWGNVKPLLQALNSFWKAEYASQPHIQRRTANLREQGEWRVRQEEEEMRGLASDTPIHPNYLAHVASKVLPDDTVVVSENFRAADHLMPFGFDKGQWRLIRTYGGSLGYGVGAAIGAQLGAPDRPVVCSLGDGAVMYGSSGFWTMARYSLPILTIVWNNLNYQTVRTNFAAWGGEMVKQNKYPEVYLGDPEIDFVMLAKSQGVNGAKVTSPHDLERALQRGVEATAGGEPYLLDVRVAPVGAGADSTWHQKFKLRG</sequence>
<reference evidence="7" key="1">
    <citation type="submission" date="2019-03" db="EMBL/GenBank/DDBJ databases">
        <title>Lake Tanganyika Metagenome-Assembled Genomes (MAGs).</title>
        <authorList>
            <person name="Tran P."/>
        </authorList>
    </citation>
    <scope>NUCLEOTIDE SEQUENCE</scope>
    <source>
        <strain evidence="7">K_DeepCast_65m_m2_066</strain>
    </source>
</reference>
<dbReference type="GO" id="GO:0030976">
    <property type="term" value="F:thiamine pyrophosphate binding"/>
    <property type="evidence" value="ECO:0007669"/>
    <property type="project" value="InterPro"/>
</dbReference>
<evidence type="ECO:0000256" key="1">
    <source>
        <dbReference type="ARBA" id="ARBA00007812"/>
    </source>
</evidence>
<dbReference type="InterPro" id="IPR011766">
    <property type="entry name" value="TPP_enzyme_TPP-bd"/>
</dbReference>
<dbReference type="Proteomes" id="UP000712673">
    <property type="component" value="Unassembled WGS sequence"/>
</dbReference>
<dbReference type="Pfam" id="PF00205">
    <property type="entry name" value="TPP_enzyme_M"/>
    <property type="match status" value="1"/>
</dbReference>
<evidence type="ECO:0000259" key="4">
    <source>
        <dbReference type="Pfam" id="PF00205"/>
    </source>
</evidence>
<evidence type="ECO:0000259" key="6">
    <source>
        <dbReference type="Pfam" id="PF02776"/>
    </source>
</evidence>
<dbReference type="AlphaFoldDB" id="A0A938B2W7"/>
<evidence type="ECO:0000313" key="7">
    <source>
        <dbReference type="EMBL" id="MBM3223185.1"/>
    </source>
</evidence>
<dbReference type="SUPFAM" id="SSF52467">
    <property type="entry name" value="DHS-like NAD/FAD-binding domain"/>
    <property type="match status" value="1"/>
</dbReference>
<proteinExistence type="inferred from homology"/>
<gene>
    <name evidence="7" type="ORF">FJZ47_05185</name>
</gene>
<dbReference type="Gene3D" id="3.40.50.970">
    <property type="match status" value="2"/>
</dbReference>
<dbReference type="Gene3D" id="3.40.50.1220">
    <property type="entry name" value="TPP-binding domain"/>
    <property type="match status" value="1"/>
</dbReference>
<protein>
    <submittedName>
        <fullName evidence="7">Thiamine pyrophosphate-binding protein</fullName>
    </submittedName>
</protein>
<dbReference type="CDD" id="cd02002">
    <property type="entry name" value="TPP_BFDC"/>
    <property type="match status" value="1"/>
</dbReference>
<dbReference type="Pfam" id="PF02776">
    <property type="entry name" value="TPP_enzyme_N"/>
    <property type="match status" value="1"/>
</dbReference>